<dbReference type="AlphaFoldDB" id="A0A0P7E0C1"/>
<organism evidence="2 3">
    <name type="scientific">Pseudoalteromonas lipolytica</name>
    <dbReference type="NCBI Taxonomy" id="570156"/>
    <lineage>
        <taxon>Bacteria</taxon>
        <taxon>Pseudomonadati</taxon>
        <taxon>Pseudomonadota</taxon>
        <taxon>Gammaproteobacteria</taxon>
        <taxon>Alteromonadales</taxon>
        <taxon>Pseudoalteromonadaceae</taxon>
        <taxon>Pseudoalteromonas</taxon>
    </lineage>
</organism>
<feature type="repeat" description="TPR" evidence="1">
    <location>
        <begin position="199"/>
        <end position="232"/>
    </location>
</feature>
<evidence type="ECO:0000256" key="1">
    <source>
        <dbReference type="PROSITE-ProRule" id="PRU00339"/>
    </source>
</evidence>
<keyword evidence="2" id="KW-0489">Methyltransferase</keyword>
<protein>
    <submittedName>
        <fullName evidence="2">Adenine DNA methylase</fullName>
    </submittedName>
</protein>
<sequence>MHRRLFIGAALLLSGCSTIGITDLFQDYATQLRPVRQAVSQNNIASAQQLLPSNSRGHSNYLLNQLETARLEFLAKQNSQANETFEAVYQNMEKKRQAAKVQLSAGLEQTNSLLTNDSVIGYEPAAYEMTMLHSYKALSYVFDKQLESALVEVRRANKVQEDALKDNQAALDEQAENSAEGYPDMAELIGNVKNGFQNAFTFYLSALLYEADKQFDDAYIDYKKALEINSENSYLQQAVLRLAKKQGFDQDFEEFSKRFGKLKQAQANTGQVIVIAEQGLIPARQEFNLRLPIYTSRGDARFYSVAMPVYRAAPYAASDKTVTLDGENLPLTPIVRLEALAAKTLKDQSAGRITRQVMRLVAKEKVRAELARSGGDVGNILANIYNVASEQADTRSWLTLPSQLSIAQHPMPTGQHTLTVPGHGEITFTVGKQGLTLIFLTSINNYYDTHVVQL</sequence>
<reference evidence="2 3" key="1">
    <citation type="submission" date="2015-09" db="EMBL/GenBank/DDBJ databases">
        <title>Draft Genome Sequence of Pseudoalteromonas lipolytica UCD-48B.</title>
        <authorList>
            <person name="Krusor M."/>
            <person name="Coil D.A."/>
            <person name="Lang J.M."/>
            <person name="Eisen J.A."/>
            <person name="Alexiev A."/>
        </authorList>
    </citation>
    <scope>NUCLEOTIDE SEQUENCE [LARGE SCALE GENOMIC DNA]</scope>
    <source>
        <strain evidence="2 3">UCD-48B</strain>
    </source>
</reference>
<proteinExistence type="predicted"/>
<dbReference type="Proteomes" id="UP000050378">
    <property type="component" value="Unassembled WGS sequence"/>
</dbReference>
<dbReference type="InterPro" id="IPR019734">
    <property type="entry name" value="TPR_rpt"/>
</dbReference>
<dbReference type="SUPFAM" id="SSF48452">
    <property type="entry name" value="TPR-like"/>
    <property type="match status" value="1"/>
</dbReference>
<dbReference type="EMBL" id="LJTC01000006">
    <property type="protein sequence ID" value="KPM83499.1"/>
    <property type="molecule type" value="Genomic_DNA"/>
</dbReference>
<dbReference type="PROSITE" id="PS50005">
    <property type="entry name" value="TPR"/>
    <property type="match status" value="1"/>
</dbReference>
<dbReference type="STRING" id="570156.AOG27_10365"/>
<evidence type="ECO:0000313" key="3">
    <source>
        <dbReference type="Proteomes" id="UP000050378"/>
    </source>
</evidence>
<dbReference type="InterPro" id="IPR011990">
    <property type="entry name" value="TPR-like_helical_dom_sf"/>
</dbReference>
<dbReference type="GO" id="GO:0008168">
    <property type="term" value="F:methyltransferase activity"/>
    <property type="evidence" value="ECO:0007669"/>
    <property type="project" value="UniProtKB-KW"/>
</dbReference>
<keyword evidence="1" id="KW-0802">TPR repeat</keyword>
<dbReference type="OrthoDB" id="9769023at2"/>
<gene>
    <name evidence="2" type="ORF">AOG27_10365</name>
</gene>
<dbReference type="PATRIC" id="fig|570156.3.peg.3162"/>
<name>A0A0P7E0C1_9GAMM</name>
<dbReference type="GO" id="GO:0032259">
    <property type="term" value="P:methylation"/>
    <property type="evidence" value="ECO:0007669"/>
    <property type="project" value="UniProtKB-KW"/>
</dbReference>
<comment type="caution">
    <text evidence="2">The sequence shown here is derived from an EMBL/GenBank/DDBJ whole genome shotgun (WGS) entry which is preliminary data.</text>
</comment>
<accession>A0A0P7E0C1</accession>
<dbReference type="SMART" id="SM00028">
    <property type="entry name" value="TPR"/>
    <property type="match status" value="1"/>
</dbReference>
<evidence type="ECO:0000313" key="2">
    <source>
        <dbReference type="EMBL" id="KPM83499.1"/>
    </source>
</evidence>
<dbReference type="Gene3D" id="1.25.40.10">
    <property type="entry name" value="Tetratricopeptide repeat domain"/>
    <property type="match status" value="1"/>
</dbReference>
<dbReference type="PROSITE" id="PS51257">
    <property type="entry name" value="PROKAR_LIPOPROTEIN"/>
    <property type="match status" value="1"/>
</dbReference>
<keyword evidence="2" id="KW-0808">Transferase</keyword>
<dbReference type="RefSeq" id="WP_054552955.1">
    <property type="nucleotide sequence ID" value="NZ_LJTC01000006.1"/>
</dbReference>